<evidence type="ECO:0000256" key="13">
    <source>
        <dbReference type="ARBA" id="ARBA00023288"/>
    </source>
</evidence>
<evidence type="ECO:0000256" key="9">
    <source>
        <dbReference type="ARBA" id="ARBA00022870"/>
    </source>
</evidence>
<keyword evidence="10" id="KW-0843">Virulence</keyword>
<evidence type="ECO:0000256" key="14">
    <source>
        <dbReference type="SAM" id="MobiDB-lite"/>
    </source>
</evidence>
<reference evidence="15" key="1">
    <citation type="submission" date="2008-09" db="EMBL/GenBank/DDBJ databases">
        <title>Heterosexually transmitted subtype B HIV-1 with extensive nef/LTR deletions and a truncated N-terminal Nef open reading frame associated with slow disease progression.</title>
        <authorList>
            <person name="Vazquez-Perez J.A."/>
            <person name="Sevilla-Reyes E."/>
            <person name="Torres K.J."/>
            <person name="Avila-Rios S."/>
            <person name="Ormsby C.E."/>
            <person name="Duprez R."/>
            <person name="Murakami A.R."/>
            <person name="Reyes-Teran G."/>
        </authorList>
    </citation>
    <scope>NUCLEOTIDE SEQUENCE</scope>
</reference>
<evidence type="ECO:0000256" key="1">
    <source>
        <dbReference type="ARBA" id="ARBA00022511"/>
    </source>
</evidence>
<evidence type="ECO:0000256" key="4">
    <source>
        <dbReference type="ARBA" id="ARBA00022553"/>
    </source>
</evidence>
<proteinExistence type="predicted"/>
<dbReference type="Gene3D" id="4.10.890.10">
    <property type="entry name" value="HIV 1 nef anchor domain"/>
    <property type="match status" value="1"/>
</dbReference>
<keyword evidence="8" id="KW-0946">Virion</keyword>
<organismHost>
    <name type="scientific">Homo sapiens</name>
    <name type="common">Human</name>
    <dbReference type="NCBI Taxonomy" id="9606"/>
</organismHost>
<keyword evidence="9" id="KW-1043">Host membrane</keyword>
<evidence type="ECO:0000313" key="15">
    <source>
        <dbReference type="EMBL" id="ACJ04674.1"/>
    </source>
</evidence>
<keyword evidence="3" id="KW-0964">Secreted</keyword>
<dbReference type="Pfam" id="PF00469">
    <property type="entry name" value="F-protein"/>
    <property type="match status" value="1"/>
</dbReference>
<dbReference type="InterPro" id="IPR001558">
    <property type="entry name" value="HIV_Nef"/>
</dbReference>
<keyword evidence="1" id="KW-1032">Host cell membrane</keyword>
<name>B6V8Z8_HV1</name>
<dbReference type="GO" id="GO:0005525">
    <property type="term" value="F:GTP binding"/>
    <property type="evidence" value="ECO:0007669"/>
    <property type="project" value="InterPro"/>
</dbReference>
<evidence type="ECO:0000256" key="11">
    <source>
        <dbReference type="ARBA" id="ARBA00023136"/>
    </source>
</evidence>
<protein>
    <submittedName>
        <fullName evidence="15">Truncated nef protein</fullName>
    </submittedName>
</protein>
<keyword evidence="12" id="KW-0899">Viral immunoevasion</keyword>
<dbReference type="GO" id="GO:0044423">
    <property type="term" value="C:virion component"/>
    <property type="evidence" value="ECO:0007669"/>
    <property type="project" value="UniProtKB-KW"/>
</dbReference>
<evidence type="ECO:0000256" key="7">
    <source>
        <dbReference type="ARBA" id="ARBA00022707"/>
    </source>
</evidence>
<feature type="region of interest" description="Disordered" evidence="14">
    <location>
        <begin position="1"/>
        <end position="30"/>
    </location>
</feature>
<evidence type="ECO:0000256" key="10">
    <source>
        <dbReference type="ARBA" id="ARBA00023026"/>
    </source>
</evidence>
<evidence type="ECO:0000256" key="5">
    <source>
        <dbReference type="ARBA" id="ARBA00022581"/>
    </source>
</evidence>
<keyword evidence="11" id="KW-0472">Membrane</keyword>
<organism evidence="15">
    <name type="scientific">Human immunodeficiency virus type 1</name>
    <name type="common">HIV-1</name>
    <dbReference type="NCBI Taxonomy" id="11676"/>
    <lineage>
        <taxon>Viruses</taxon>
        <taxon>Riboviria</taxon>
        <taxon>Pararnavirae</taxon>
        <taxon>Artverviricota</taxon>
        <taxon>Revtraviricetes</taxon>
        <taxon>Ortervirales</taxon>
        <taxon>Retroviridae</taxon>
        <taxon>Orthoretrovirinae</taxon>
        <taxon>Lentivirus</taxon>
        <taxon>Lentivirus humimdef1</taxon>
    </lineage>
</organism>
<evidence type="ECO:0000256" key="3">
    <source>
        <dbReference type="ARBA" id="ARBA00022525"/>
    </source>
</evidence>
<keyword evidence="7" id="KW-0519">Myristate</keyword>
<feature type="compositionally biased region" description="Basic and acidic residues" evidence="14">
    <location>
        <begin position="7"/>
        <end position="20"/>
    </location>
</feature>
<dbReference type="InterPro" id="IPR027480">
    <property type="entry name" value="HIV-1_Nef_anchor_sf"/>
</dbReference>
<dbReference type="EMBL" id="FJ347135">
    <property type="protein sequence ID" value="ACJ04674.1"/>
    <property type="molecule type" value="Genomic_DNA"/>
</dbReference>
<sequence>MGGKWSKRAEWQAARERMVRTEPAADGVGAVSQDLEKHRVVTSGNTPATNAACTWLEAQEDEEVGFPVKPQVQGSFRS</sequence>
<gene>
    <name evidence="15" type="primary">nef</name>
</gene>
<evidence type="ECO:0000256" key="8">
    <source>
        <dbReference type="ARBA" id="ARBA00022844"/>
    </source>
</evidence>
<keyword evidence="2" id="KW-0244">Early protein</keyword>
<keyword evidence="13" id="KW-0449">Lipoprotein</keyword>
<keyword evidence="4" id="KW-0597">Phosphoprotein</keyword>
<evidence type="ECO:0000256" key="12">
    <source>
        <dbReference type="ARBA" id="ARBA00023280"/>
    </source>
</evidence>
<keyword evidence="5" id="KW-0945">Host-virus interaction</keyword>
<keyword evidence="6" id="KW-0053">Apoptosis</keyword>
<evidence type="ECO:0000256" key="6">
    <source>
        <dbReference type="ARBA" id="ARBA00022703"/>
    </source>
</evidence>
<evidence type="ECO:0000256" key="2">
    <source>
        <dbReference type="ARBA" id="ARBA00022518"/>
    </source>
</evidence>
<accession>B6V8Z8</accession>